<evidence type="ECO:0000313" key="14">
    <source>
        <dbReference type="Proteomes" id="UP000184048"/>
    </source>
</evidence>
<keyword evidence="5" id="KW-0479">Metal-binding</keyword>
<evidence type="ECO:0000256" key="8">
    <source>
        <dbReference type="ARBA" id="ARBA00023315"/>
    </source>
</evidence>
<evidence type="ECO:0000256" key="5">
    <source>
        <dbReference type="ARBA" id="ARBA00022723"/>
    </source>
</evidence>
<feature type="active site" description="Proton acceptor" evidence="9">
    <location>
        <position position="379"/>
    </location>
</feature>
<dbReference type="InterPro" id="IPR020617">
    <property type="entry name" value="Thiolase_C"/>
</dbReference>
<keyword evidence="4 10" id="KW-0808">Transferase</keyword>
<organism evidence="13 14">
    <name type="scientific">Flavisolibacter ginsengisoli DSM 18119</name>
    <dbReference type="NCBI Taxonomy" id="1121884"/>
    <lineage>
        <taxon>Bacteria</taxon>
        <taxon>Pseudomonadati</taxon>
        <taxon>Bacteroidota</taxon>
        <taxon>Chitinophagia</taxon>
        <taxon>Chitinophagales</taxon>
        <taxon>Chitinophagaceae</taxon>
        <taxon>Flavisolibacter</taxon>
    </lineage>
</organism>
<dbReference type="PANTHER" id="PTHR18919">
    <property type="entry name" value="ACETYL-COA C-ACYLTRANSFERASE"/>
    <property type="match status" value="1"/>
</dbReference>
<dbReference type="GO" id="GO:0006635">
    <property type="term" value="P:fatty acid beta-oxidation"/>
    <property type="evidence" value="ECO:0007669"/>
    <property type="project" value="TreeGrafter"/>
</dbReference>
<evidence type="ECO:0000256" key="3">
    <source>
        <dbReference type="ARBA" id="ARBA00012705"/>
    </source>
</evidence>
<dbReference type="PROSITE" id="PS00098">
    <property type="entry name" value="THIOLASE_1"/>
    <property type="match status" value="1"/>
</dbReference>
<reference evidence="13 14" key="1">
    <citation type="submission" date="2016-11" db="EMBL/GenBank/DDBJ databases">
        <authorList>
            <person name="Jaros S."/>
            <person name="Januszkiewicz K."/>
            <person name="Wedrychowicz H."/>
        </authorList>
    </citation>
    <scope>NUCLEOTIDE SEQUENCE [LARGE SCALE GENOMIC DNA]</scope>
    <source>
        <strain evidence="13 14">DSM 18119</strain>
    </source>
</reference>
<dbReference type="InterPro" id="IPR002155">
    <property type="entry name" value="Thiolase"/>
</dbReference>
<keyword evidence="6" id="KW-0809">Transit peptide</keyword>
<gene>
    <name evidence="13" type="ORF">SAMN02745131_01417</name>
</gene>
<dbReference type="CDD" id="cd00751">
    <property type="entry name" value="thiolase"/>
    <property type="match status" value="1"/>
</dbReference>
<evidence type="ECO:0000256" key="9">
    <source>
        <dbReference type="PIRSR" id="PIRSR000429-1"/>
    </source>
</evidence>
<evidence type="ECO:0000259" key="11">
    <source>
        <dbReference type="Pfam" id="PF00108"/>
    </source>
</evidence>
<dbReference type="InterPro" id="IPR020610">
    <property type="entry name" value="Thiolase_AS"/>
</dbReference>
<protein>
    <recommendedName>
        <fullName evidence="3">acetyl-CoA C-acetyltransferase</fullName>
        <ecNumber evidence="3">2.3.1.9</ecNumber>
    </recommendedName>
</protein>
<dbReference type="InterPro" id="IPR016039">
    <property type="entry name" value="Thiolase-like"/>
</dbReference>
<proteinExistence type="inferred from homology"/>
<sequence>MNKEVYIVSAVRTPIGSFGGVLKDLPAPRLGAVAIKAAIEKAGIKPEQVNEVLMGCVIQANLGQAPARQAARYAGLPDNVVCTTVNKVCASGMKAIAQGAQSILLGDADIVVAGGMENMSSVPFYVENLRWGNKYGNTSMIDGLAKDGLTDCYSNTAMGNAADLCASENEISREEQDAFATESYKRSQAAWDNGKFSEEVVPVEIPSRKGDPVVVTKDEEPWNVKFDKIATLKPAFGKEGTVTAANASTMNDGAAAVVLMSSEKAKELGIKPLAVIRGYADAEQEPVWFTTTPSIAVPAAVKKAGLSMKDIDYVELNEAFSVVGIVNTRKMNLDPARVNVNGGAVSIGHPLGCSGARIIVTLINVLKQNKGKYGAAGICNGGGGASAMVLENVAS</sequence>
<feature type="domain" description="Thiolase C-terminal" evidence="12">
    <location>
        <begin position="271"/>
        <end position="391"/>
    </location>
</feature>
<feature type="domain" description="Thiolase N-terminal" evidence="11">
    <location>
        <begin position="5"/>
        <end position="262"/>
    </location>
</feature>
<evidence type="ECO:0000313" key="13">
    <source>
        <dbReference type="EMBL" id="SHE90994.1"/>
    </source>
</evidence>
<dbReference type="RefSeq" id="WP_072834621.1">
    <property type="nucleotide sequence ID" value="NZ_FQUU01000004.1"/>
</dbReference>
<keyword evidence="8 10" id="KW-0012">Acyltransferase</keyword>
<evidence type="ECO:0000256" key="6">
    <source>
        <dbReference type="ARBA" id="ARBA00022946"/>
    </source>
</evidence>
<dbReference type="OrthoDB" id="9764892at2"/>
<keyword evidence="14" id="KW-1185">Reference proteome</keyword>
<name>A0A1M4XBT4_9BACT</name>
<feature type="active site" description="Acyl-thioester intermediate" evidence="9">
    <location>
        <position position="89"/>
    </location>
</feature>
<dbReference type="FunFam" id="3.40.47.10:FF:000007">
    <property type="entry name" value="acetyl-CoA acetyltransferase, mitochondrial"/>
    <property type="match status" value="1"/>
</dbReference>
<evidence type="ECO:0000256" key="2">
    <source>
        <dbReference type="ARBA" id="ARBA00011881"/>
    </source>
</evidence>
<evidence type="ECO:0000256" key="1">
    <source>
        <dbReference type="ARBA" id="ARBA00010982"/>
    </source>
</evidence>
<dbReference type="InterPro" id="IPR020613">
    <property type="entry name" value="Thiolase_CS"/>
</dbReference>
<comment type="similarity">
    <text evidence="1 10">Belongs to the thiolase-like superfamily. Thiolase family.</text>
</comment>
<evidence type="ECO:0000256" key="7">
    <source>
        <dbReference type="ARBA" id="ARBA00022958"/>
    </source>
</evidence>
<evidence type="ECO:0000256" key="4">
    <source>
        <dbReference type="ARBA" id="ARBA00022679"/>
    </source>
</evidence>
<dbReference type="STRING" id="1121884.SAMN02745131_01417"/>
<dbReference type="EC" id="2.3.1.9" evidence="3"/>
<evidence type="ECO:0000256" key="10">
    <source>
        <dbReference type="RuleBase" id="RU003557"/>
    </source>
</evidence>
<dbReference type="InterPro" id="IPR020616">
    <property type="entry name" value="Thiolase_N"/>
</dbReference>
<dbReference type="EMBL" id="FQUU01000004">
    <property type="protein sequence ID" value="SHE90994.1"/>
    <property type="molecule type" value="Genomic_DNA"/>
</dbReference>
<keyword evidence="7" id="KW-0630">Potassium</keyword>
<dbReference type="AlphaFoldDB" id="A0A1M4XBT4"/>
<dbReference type="GO" id="GO:0046872">
    <property type="term" value="F:metal ion binding"/>
    <property type="evidence" value="ECO:0007669"/>
    <property type="project" value="UniProtKB-KW"/>
</dbReference>
<dbReference type="InterPro" id="IPR020615">
    <property type="entry name" value="Thiolase_acyl_enz_int_AS"/>
</dbReference>
<dbReference type="NCBIfam" id="TIGR01930">
    <property type="entry name" value="AcCoA-C-Actrans"/>
    <property type="match status" value="1"/>
</dbReference>
<feature type="active site" description="Proton acceptor" evidence="9">
    <location>
        <position position="349"/>
    </location>
</feature>
<dbReference type="PROSITE" id="PS00099">
    <property type="entry name" value="THIOLASE_3"/>
    <property type="match status" value="1"/>
</dbReference>
<dbReference type="SUPFAM" id="SSF53901">
    <property type="entry name" value="Thiolase-like"/>
    <property type="match status" value="2"/>
</dbReference>
<dbReference type="Pfam" id="PF00108">
    <property type="entry name" value="Thiolase_N"/>
    <property type="match status" value="1"/>
</dbReference>
<dbReference type="GO" id="GO:0003985">
    <property type="term" value="F:acetyl-CoA C-acetyltransferase activity"/>
    <property type="evidence" value="ECO:0007669"/>
    <property type="project" value="UniProtKB-EC"/>
</dbReference>
<dbReference type="PROSITE" id="PS00737">
    <property type="entry name" value="THIOLASE_2"/>
    <property type="match status" value="1"/>
</dbReference>
<dbReference type="Gene3D" id="3.40.47.10">
    <property type="match status" value="1"/>
</dbReference>
<accession>A0A1M4XBT4</accession>
<comment type="subunit">
    <text evidence="2">Homotetramer.</text>
</comment>
<dbReference type="Pfam" id="PF02803">
    <property type="entry name" value="Thiolase_C"/>
    <property type="match status" value="1"/>
</dbReference>
<evidence type="ECO:0000259" key="12">
    <source>
        <dbReference type="Pfam" id="PF02803"/>
    </source>
</evidence>
<dbReference type="Proteomes" id="UP000184048">
    <property type="component" value="Unassembled WGS sequence"/>
</dbReference>
<dbReference type="PANTHER" id="PTHR18919:SF156">
    <property type="entry name" value="ACETYL-COA ACETYLTRANSFERASE, MITOCHONDRIAL"/>
    <property type="match status" value="1"/>
</dbReference>
<dbReference type="PIRSF" id="PIRSF000429">
    <property type="entry name" value="Ac-CoA_Ac_transf"/>
    <property type="match status" value="1"/>
</dbReference>